<dbReference type="EMBL" id="KZ502842">
    <property type="protein sequence ID" value="PKU72331.1"/>
    <property type="molecule type" value="Genomic_DNA"/>
</dbReference>
<reference evidence="2 3" key="2">
    <citation type="journal article" date="2017" name="Nature">
        <title>The Apostasia genome and the evolution of orchids.</title>
        <authorList>
            <person name="Zhang G.Q."/>
            <person name="Liu K.W."/>
            <person name="Li Z."/>
            <person name="Lohaus R."/>
            <person name="Hsiao Y.Y."/>
            <person name="Niu S.C."/>
            <person name="Wang J.Y."/>
            <person name="Lin Y.C."/>
            <person name="Xu Q."/>
            <person name="Chen L.J."/>
            <person name="Yoshida K."/>
            <person name="Fujiwara S."/>
            <person name="Wang Z.W."/>
            <person name="Zhang Y.Q."/>
            <person name="Mitsuda N."/>
            <person name="Wang M."/>
            <person name="Liu G.H."/>
            <person name="Pecoraro L."/>
            <person name="Huang H.X."/>
            <person name="Xiao X.J."/>
            <person name="Lin M."/>
            <person name="Wu X.Y."/>
            <person name="Wu W.L."/>
            <person name="Chen Y.Y."/>
            <person name="Chang S.B."/>
            <person name="Sakamoto S."/>
            <person name="Ohme-Takagi M."/>
            <person name="Yagi M."/>
            <person name="Zeng S.J."/>
            <person name="Shen C.Y."/>
            <person name="Yeh C.M."/>
            <person name="Luo Y.B."/>
            <person name="Tsai W.C."/>
            <person name="Van de Peer Y."/>
            <person name="Liu Z.J."/>
        </authorList>
    </citation>
    <scope>NUCLEOTIDE SEQUENCE [LARGE SCALE GENOMIC DNA]</scope>
    <source>
        <tissue evidence="2">The whole plant</tissue>
    </source>
</reference>
<accession>A0A2I0W9K8</accession>
<proteinExistence type="predicted"/>
<organism evidence="2 3">
    <name type="scientific">Dendrobium catenatum</name>
    <dbReference type="NCBI Taxonomy" id="906689"/>
    <lineage>
        <taxon>Eukaryota</taxon>
        <taxon>Viridiplantae</taxon>
        <taxon>Streptophyta</taxon>
        <taxon>Embryophyta</taxon>
        <taxon>Tracheophyta</taxon>
        <taxon>Spermatophyta</taxon>
        <taxon>Magnoliopsida</taxon>
        <taxon>Liliopsida</taxon>
        <taxon>Asparagales</taxon>
        <taxon>Orchidaceae</taxon>
        <taxon>Epidendroideae</taxon>
        <taxon>Malaxideae</taxon>
        <taxon>Dendrobiinae</taxon>
        <taxon>Dendrobium</taxon>
    </lineage>
</organism>
<gene>
    <name evidence="2" type="ORF">MA16_Dca006331</name>
</gene>
<reference evidence="2 3" key="1">
    <citation type="journal article" date="2016" name="Sci. Rep.">
        <title>The Dendrobium catenatum Lindl. genome sequence provides insights into polysaccharide synthase, floral development and adaptive evolution.</title>
        <authorList>
            <person name="Zhang G.Q."/>
            <person name="Xu Q."/>
            <person name="Bian C."/>
            <person name="Tsai W.C."/>
            <person name="Yeh C.M."/>
            <person name="Liu K.W."/>
            <person name="Yoshida K."/>
            <person name="Zhang L.S."/>
            <person name="Chang S.B."/>
            <person name="Chen F."/>
            <person name="Shi Y."/>
            <person name="Su Y.Y."/>
            <person name="Zhang Y.Q."/>
            <person name="Chen L.J."/>
            <person name="Yin Y."/>
            <person name="Lin M."/>
            <person name="Huang H."/>
            <person name="Deng H."/>
            <person name="Wang Z.W."/>
            <person name="Zhu S.L."/>
            <person name="Zhao X."/>
            <person name="Deng C."/>
            <person name="Niu S.C."/>
            <person name="Huang J."/>
            <person name="Wang M."/>
            <person name="Liu G.H."/>
            <person name="Yang H.J."/>
            <person name="Xiao X.J."/>
            <person name="Hsiao Y.Y."/>
            <person name="Wu W.L."/>
            <person name="Chen Y.Y."/>
            <person name="Mitsuda N."/>
            <person name="Ohme-Takagi M."/>
            <person name="Luo Y.B."/>
            <person name="Van de Peer Y."/>
            <person name="Liu Z.J."/>
        </authorList>
    </citation>
    <scope>NUCLEOTIDE SEQUENCE [LARGE SCALE GENOMIC DNA]</scope>
    <source>
        <tissue evidence="2">The whole plant</tissue>
    </source>
</reference>
<evidence type="ECO:0000313" key="3">
    <source>
        <dbReference type="Proteomes" id="UP000233837"/>
    </source>
</evidence>
<protein>
    <submittedName>
        <fullName evidence="2">Uncharacterized protein</fullName>
    </submittedName>
</protein>
<feature type="compositionally biased region" description="Low complexity" evidence="1">
    <location>
        <begin position="80"/>
        <end position="91"/>
    </location>
</feature>
<dbReference type="AlphaFoldDB" id="A0A2I0W9K8"/>
<feature type="region of interest" description="Disordered" evidence="1">
    <location>
        <begin position="65"/>
        <end position="96"/>
    </location>
</feature>
<dbReference type="Proteomes" id="UP000233837">
    <property type="component" value="Unassembled WGS sequence"/>
</dbReference>
<name>A0A2I0W9K8_9ASPA</name>
<evidence type="ECO:0000256" key="1">
    <source>
        <dbReference type="SAM" id="MobiDB-lite"/>
    </source>
</evidence>
<evidence type="ECO:0000313" key="2">
    <source>
        <dbReference type="EMBL" id="PKU72331.1"/>
    </source>
</evidence>
<sequence>MKVTCVGSFWSSDLGSQIDLIMKKNEGSDERLEISGDLTWTDLAERDVKDQTLERGFDRLRQRARSVHGTGSLNRRLAESSGSTGLSGSTSECDQEVNGYSLEVSSRCGCEEEDLVMEQDRTARMVVEFGQFEHGTEGTCC</sequence>
<keyword evidence="3" id="KW-1185">Reference proteome</keyword>